<evidence type="ECO:0000256" key="2">
    <source>
        <dbReference type="PROSITE-ProRule" id="PRU00708"/>
    </source>
</evidence>
<dbReference type="InterPro" id="IPR002885">
    <property type="entry name" value="PPR_rpt"/>
</dbReference>
<accession>A0A7N0UJ60</accession>
<dbReference type="NCBIfam" id="TIGR00756">
    <property type="entry name" value="PPR"/>
    <property type="match status" value="2"/>
</dbReference>
<feature type="repeat" description="PPR" evidence="2">
    <location>
        <begin position="75"/>
        <end position="109"/>
    </location>
</feature>
<dbReference type="OMA" id="SENIMMN"/>
<dbReference type="EnsemblPlants" id="Kaladp0068s0085.2.v1.1">
    <property type="protein sequence ID" value="Kaladp0068s0085.2.v1.1.CDS.1"/>
    <property type="gene ID" value="Kaladp0068s0085.v1.1"/>
</dbReference>
<organism evidence="3 4">
    <name type="scientific">Kalanchoe fedtschenkoi</name>
    <name type="common">Lavender scallops</name>
    <name type="synonym">South American air plant</name>
    <dbReference type="NCBI Taxonomy" id="63787"/>
    <lineage>
        <taxon>Eukaryota</taxon>
        <taxon>Viridiplantae</taxon>
        <taxon>Streptophyta</taxon>
        <taxon>Embryophyta</taxon>
        <taxon>Tracheophyta</taxon>
        <taxon>Spermatophyta</taxon>
        <taxon>Magnoliopsida</taxon>
        <taxon>eudicotyledons</taxon>
        <taxon>Gunneridae</taxon>
        <taxon>Pentapetalae</taxon>
        <taxon>Saxifragales</taxon>
        <taxon>Crassulaceae</taxon>
        <taxon>Kalanchoe</taxon>
    </lineage>
</organism>
<keyword evidence="4" id="KW-1185">Reference proteome</keyword>
<dbReference type="Pfam" id="PF01535">
    <property type="entry name" value="PPR"/>
    <property type="match status" value="1"/>
</dbReference>
<dbReference type="InterPro" id="IPR011990">
    <property type="entry name" value="TPR-like_helical_dom_sf"/>
</dbReference>
<keyword evidence="1" id="KW-0677">Repeat</keyword>
<sequence>MKLLQTISASLKNRSLLRLLESRQFATASEAYTKRNYASNVPEYNTVISSLVAQRRPYLLRDVYDDMVLDGVQLNRDTFHSLVIGTMKGGRMQDAFFFKDEMKAMGLSPDVALYNFLISTSGKCGNSDQAIHILEEMKRNDVKPTGQTFICLLNACAAAGRVDLVYAIVRDMTTAGLGLNKFCYAGLIVAHKNKVPQAGDSDTASKIIELVEQSKGWSSVEQSKNSAENVMMGLSEEELYNLPTAEYVHRRGLFVNRALTVYHVAFQACADIKNVEAMESVLEMLKKEGNVPDIFILIQMIRCYMHCGDIDHGLKIFEDYKSSGKPLVSELYVALIEGAMAGYTPRGMQLAQDTLVEITTKSINLSPKYVNDLLLAAAGEKTGGYSTANYLWDLMQARKLLPTLPAVEAYYNGLKRREIPEDDPRLILVARTYDQLRRRPQAVPMRS</sequence>
<dbReference type="Gene3D" id="1.25.40.10">
    <property type="entry name" value="Tetratricopeptide repeat domain"/>
    <property type="match status" value="2"/>
</dbReference>
<dbReference type="Proteomes" id="UP000594263">
    <property type="component" value="Unplaced"/>
</dbReference>
<dbReference type="PANTHER" id="PTHR47801">
    <property type="entry name" value="OS05G0145600 PROTEIN"/>
    <property type="match status" value="1"/>
</dbReference>
<dbReference type="Pfam" id="PF13812">
    <property type="entry name" value="PPR_3"/>
    <property type="match status" value="1"/>
</dbReference>
<protein>
    <recommendedName>
        <fullName evidence="5">Pentatricopeptide repeat-containing protein</fullName>
    </recommendedName>
</protein>
<dbReference type="AlphaFoldDB" id="A0A7N0UJ60"/>
<dbReference type="FunFam" id="1.25.40.10:FF:000434">
    <property type="entry name" value="Pentatricopeptide repeat-containing protein, mitochondrial"/>
    <property type="match status" value="1"/>
</dbReference>
<evidence type="ECO:0000313" key="4">
    <source>
        <dbReference type="Proteomes" id="UP000594263"/>
    </source>
</evidence>
<dbReference type="FunFam" id="1.25.40.10:FF:000388">
    <property type="entry name" value="Pentatricopeptide repeat-containing protein, mitochondrial"/>
    <property type="match status" value="1"/>
</dbReference>
<feature type="repeat" description="PPR" evidence="2">
    <location>
        <begin position="110"/>
        <end position="144"/>
    </location>
</feature>
<dbReference type="Gramene" id="Kaladp0068s0085.1.v1.1">
    <property type="protein sequence ID" value="Kaladp0068s0085.1.v1.1.CDS.1"/>
    <property type="gene ID" value="Kaladp0068s0085.v1.1"/>
</dbReference>
<dbReference type="PANTHER" id="PTHR47801:SF1">
    <property type="entry name" value="OS05G0145600 PROTEIN"/>
    <property type="match status" value="1"/>
</dbReference>
<dbReference type="GO" id="GO:0003729">
    <property type="term" value="F:mRNA binding"/>
    <property type="evidence" value="ECO:0007669"/>
    <property type="project" value="EnsemblPlants"/>
</dbReference>
<proteinExistence type="predicted"/>
<evidence type="ECO:0000256" key="1">
    <source>
        <dbReference type="ARBA" id="ARBA00022737"/>
    </source>
</evidence>
<name>A0A7N0UJ60_KALFE</name>
<dbReference type="PROSITE" id="PS51375">
    <property type="entry name" value="PPR"/>
    <property type="match status" value="2"/>
</dbReference>
<reference evidence="3" key="1">
    <citation type="submission" date="2021-01" db="UniProtKB">
        <authorList>
            <consortium name="EnsemblPlants"/>
        </authorList>
    </citation>
    <scope>IDENTIFICATION</scope>
</reference>
<evidence type="ECO:0008006" key="5">
    <source>
        <dbReference type="Google" id="ProtNLM"/>
    </source>
</evidence>
<dbReference type="GO" id="GO:0005739">
    <property type="term" value="C:mitochondrion"/>
    <property type="evidence" value="ECO:0007669"/>
    <property type="project" value="TreeGrafter"/>
</dbReference>
<evidence type="ECO:0000313" key="3">
    <source>
        <dbReference type="EnsemblPlants" id="Kaladp0068s0085.1.v1.1.CDS.1"/>
    </source>
</evidence>
<dbReference type="Gramene" id="Kaladp0068s0085.2.v1.1">
    <property type="protein sequence ID" value="Kaladp0068s0085.2.v1.1.CDS.1"/>
    <property type="gene ID" value="Kaladp0068s0085.v1.1"/>
</dbReference>
<dbReference type="EnsemblPlants" id="Kaladp0068s0085.1.v1.1">
    <property type="protein sequence ID" value="Kaladp0068s0085.1.v1.1.CDS.1"/>
    <property type="gene ID" value="Kaladp0068s0085.v1.1"/>
</dbReference>